<dbReference type="InterPro" id="IPR013655">
    <property type="entry name" value="PAS_fold_3"/>
</dbReference>
<dbReference type="RefSeq" id="WP_409098197.1">
    <property type="nucleotide sequence ID" value="NZ_JBJVNE010000650.1"/>
</dbReference>
<dbReference type="SUPFAM" id="SSF55785">
    <property type="entry name" value="PYP-like sensor domain (PAS domain)"/>
    <property type="match status" value="1"/>
</dbReference>
<gene>
    <name evidence="2" type="ORF">ACKI1S_49370</name>
</gene>
<sequence>LQFRIDAPGRRRLTYASERSREFHGCTPAVLQAEPGRLFTAILPEDRRRLLRRIEQAVRDHAPFAMECRVRADVGIRWRRV</sequence>
<evidence type="ECO:0000313" key="2">
    <source>
        <dbReference type="EMBL" id="MFM9653961.1"/>
    </source>
</evidence>
<dbReference type="Pfam" id="PF08447">
    <property type="entry name" value="PAS_3"/>
    <property type="match status" value="1"/>
</dbReference>
<dbReference type="PROSITE" id="PS50112">
    <property type="entry name" value="PAS"/>
    <property type="match status" value="1"/>
</dbReference>
<feature type="non-terminal residue" evidence="2">
    <location>
        <position position="1"/>
    </location>
</feature>
<dbReference type="EMBL" id="JBJVNE010000650">
    <property type="protein sequence ID" value="MFM9653961.1"/>
    <property type="molecule type" value="Genomic_DNA"/>
</dbReference>
<accession>A0ABW9IZV3</accession>
<feature type="non-terminal residue" evidence="2">
    <location>
        <position position="81"/>
    </location>
</feature>
<proteinExistence type="predicted"/>
<protein>
    <submittedName>
        <fullName evidence="2">PAS domain-containing protein</fullName>
    </submittedName>
</protein>
<dbReference type="InterPro" id="IPR000014">
    <property type="entry name" value="PAS"/>
</dbReference>
<dbReference type="InterPro" id="IPR035965">
    <property type="entry name" value="PAS-like_dom_sf"/>
</dbReference>
<feature type="domain" description="PAS" evidence="1">
    <location>
        <begin position="1"/>
        <end position="61"/>
    </location>
</feature>
<keyword evidence="3" id="KW-1185">Reference proteome</keyword>
<dbReference type="Gene3D" id="3.30.450.20">
    <property type="entry name" value="PAS domain"/>
    <property type="match status" value="1"/>
</dbReference>
<reference evidence="2 3" key="1">
    <citation type="submission" date="2024-12" db="EMBL/GenBank/DDBJ databases">
        <title>Forecasting of Potato common scab and diversities of Pathogenic streptomyces spp. in china.</title>
        <authorList>
            <person name="Handique U."/>
            <person name="Wu J."/>
        </authorList>
    </citation>
    <scope>NUCLEOTIDE SEQUENCE [LARGE SCALE GENOMIC DNA]</scope>
    <source>
        <strain evidence="2 3">ZRIMU1585</strain>
    </source>
</reference>
<name>A0ABW9IZV3_STRGJ</name>
<comment type="caution">
    <text evidence="2">The sequence shown here is derived from an EMBL/GenBank/DDBJ whole genome shotgun (WGS) entry which is preliminary data.</text>
</comment>
<evidence type="ECO:0000313" key="3">
    <source>
        <dbReference type="Proteomes" id="UP001631993"/>
    </source>
</evidence>
<evidence type="ECO:0000259" key="1">
    <source>
        <dbReference type="PROSITE" id="PS50112"/>
    </source>
</evidence>
<dbReference type="Proteomes" id="UP001631993">
    <property type="component" value="Unassembled WGS sequence"/>
</dbReference>
<organism evidence="2 3">
    <name type="scientific">Streptomyces galilaeus</name>
    <dbReference type="NCBI Taxonomy" id="33899"/>
    <lineage>
        <taxon>Bacteria</taxon>
        <taxon>Bacillati</taxon>
        <taxon>Actinomycetota</taxon>
        <taxon>Actinomycetes</taxon>
        <taxon>Kitasatosporales</taxon>
        <taxon>Streptomycetaceae</taxon>
        <taxon>Streptomyces</taxon>
    </lineage>
</organism>